<evidence type="ECO:0000256" key="4">
    <source>
        <dbReference type="ARBA" id="ARBA00023098"/>
    </source>
</evidence>
<feature type="transmembrane region" description="Helical" evidence="11">
    <location>
        <begin position="12"/>
        <end position="45"/>
    </location>
</feature>
<evidence type="ECO:0000256" key="10">
    <source>
        <dbReference type="ARBA" id="ARBA00023317"/>
    </source>
</evidence>
<reference evidence="12" key="2">
    <citation type="submission" date="2016-01" db="EMBL/GenBank/DDBJ databases">
        <authorList>
            <person name="Oliw E.H."/>
        </authorList>
    </citation>
    <scope>NUCLEOTIDE SEQUENCE [LARGE SCALE GENOMIC DNA]</scope>
    <source>
        <strain evidence="12">KA00182</strain>
    </source>
</reference>
<evidence type="ECO:0000313" key="13">
    <source>
        <dbReference type="EMBL" id="PNH21790.1"/>
    </source>
</evidence>
<keyword evidence="7" id="KW-0594">Phospholipid biosynthesis</keyword>
<evidence type="ECO:0000256" key="3">
    <source>
        <dbReference type="ARBA" id="ARBA00022793"/>
    </source>
</evidence>
<evidence type="ECO:0000313" key="14">
    <source>
        <dbReference type="Proteomes" id="UP000070160"/>
    </source>
</evidence>
<keyword evidence="14" id="KW-1185">Reference proteome</keyword>
<dbReference type="PATRIC" id="fig|1588748.3.peg.185"/>
<keyword evidence="1" id="KW-1003">Cell membrane</keyword>
<dbReference type="EMBL" id="LSDT01000004">
    <property type="protein sequence ID" value="KXB92960.1"/>
    <property type="molecule type" value="Genomic_DNA"/>
</dbReference>
<dbReference type="EMBL" id="NFMF01000005">
    <property type="protein sequence ID" value="PNH21790.1"/>
    <property type="molecule type" value="Genomic_DNA"/>
</dbReference>
<dbReference type="PANTHER" id="PTHR35809:SF1">
    <property type="entry name" value="ARCHAETIDYLSERINE DECARBOXYLASE PROENZYME-RELATED"/>
    <property type="match status" value="1"/>
</dbReference>
<keyword evidence="3" id="KW-0210">Decarboxylase</keyword>
<evidence type="ECO:0000256" key="1">
    <source>
        <dbReference type="ARBA" id="ARBA00022475"/>
    </source>
</evidence>
<evidence type="ECO:0000313" key="15">
    <source>
        <dbReference type="Proteomes" id="UP000242958"/>
    </source>
</evidence>
<dbReference type="NCBIfam" id="NF003685">
    <property type="entry name" value="PRK05305.2-5"/>
    <property type="match status" value="1"/>
</dbReference>
<keyword evidence="11" id="KW-1133">Transmembrane helix</keyword>
<dbReference type="Proteomes" id="UP000070160">
    <property type="component" value="Unassembled WGS sequence"/>
</dbReference>
<evidence type="ECO:0000256" key="5">
    <source>
        <dbReference type="ARBA" id="ARBA00023136"/>
    </source>
</evidence>
<evidence type="ECO:0000256" key="8">
    <source>
        <dbReference type="ARBA" id="ARBA00023239"/>
    </source>
</evidence>
<keyword evidence="4" id="KW-0443">Lipid metabolism</keyword>
<dbReference type="InterPro" id="IPR033175">
    <property type="entry name" value="PSD-A"/>
</dbReference>
<keyword evidence="11" id="KW-0812">Transmembrane</keyword>
<evidence type="ECO:0000256" key="6">
    <source>
        <dbReference type="ARBA" id="ARBA00023145"/>
    </source>
</evidence>
<keyword evidence="6" id="KW-0865">Zymogen</keyword>
<dbReference type="GO" id="GO:0008654">
    <property type="term" value="P:phospholipid biosynthetic process"/>
    <property type="evidence" value="ECO:0007669"/>
    <property type="project" value="UniProtKB-KW"/>
</dbReference>
<keyword evidence="9" id="KW-1208">Phospholipid metabolism</keyword>
<gene>
    <name evidence="13" type="ORF">CAL30_03655</name>
    <name evidence="12" type="ORF">HMPREF3182_00191</name>
</gene>
<dbReference type="RefSeq" id="WP_007392947.1">
    <property type="nucleotide sequence ID" value="NZ_KQ960927.1"/>
</dbReference>
<accession>A0A2J8BAJ0</accession>
<protein>
    <submittedName>
        <fullName evidence="12">Phosphatidylserine decarboxylase</fullName>
    </submittedName>
</protein>
<organism evidence="12 14">
    <name type="scientific">Megasphaera hutchinsoni</name>
    <dbReference type="NCBI Taxonomy" id="1588748"/>
    <lineage>
        <taxon>Bacteria</taxon>
        <taxon>Bacillati</taxon>
        <taxon>Bacillota</taxon>
        <taxon>Negativicutes</taxon>
        <taxon>Veillonellales</taxon>
        <taxon>Veillonellaceae</taxon>
        <taxon>Megasphaera</taxon>
    </lineage>
</organism>
<keyword evidence="2" id="KW-0444">Lipid biosynthesis</keyword>
<dbReference type="STRING" id="1588748.HMPREF3182_00191"/>
<dbReference type="PANTHER" id="PTHR35809">
    <property type="entry name" value="ARCHAETIDYLSERINE DECARBOXYLASE PROENZYME-RELATED"/>
    <property type="match status" value="1"/>
</dbReference>
<dbReference type="Pfam" id="PF02666">
    <property type="entry name" value="PS_Dcarbxylase"/>
    <property type="match status" value="1"/>
</dbReference>
<evidence type="ECO:0000256" key="2">
    <source>
        <dbReference type="ARBA" id="ARBA00022516"/>
    </source>
</evidence>
<evidence type="ECO:0000256" key="9">
    <source>
        <dbReference type="ARBA" id="ARBA00023264"/>
    </source>
</evidence>
<sequence length="212" mass="23671">MKKPYIIPDGYGIIGIVFILAILGGYFISLYVAVIPFLLGVYLLYFFRNPARTITAAANELVSPADGTVMAIEWVQEDSYFFKKCRKIVVFLSVFNVHVNRAPLAGTIDFQQYTCGRFKPAYKEGVGYENERYSIGINKGTHRILVTLIAGILARRIVSWVSLGDRLDHGQLYGMIKLGSCAEIYVDEDVDILVQIGDKLRGGETVIGRFIS</sequence>
<dbReference type="GO" id="GO:0004609">
    <property type="term" value="F:phosphatidylserine decarboxylase activity"/>
    <property type="evidence" value="ECO:0007669"/>
    <property type="project" value="InterPro"/>
</dbReference>
<evidence type="ECO:0000256" key="7">
    <source>
        <dbReference type="ARBA" id="ARBA00023209"/>
    </source>
</evidence>
<dbReference type="InterPro" id="IPR003817">
    <property type="entry name" value="PS_Dcarbxylase"/>
</dbReference>
<comment type="caution">
    <text evidence="12">The sequence shown here is derived from an EMBL/GenBank/DDBJ whole genome shotgun (WGS) entry which is preliminary data.</text>
</comment>
<keyword evidence="10" id="KW-0670">Pyruvate</keyword>
<keyword evidence="8" id="KW-0456">Lyase</keyword>
<keyword evidence="5 11" id="KW-0472">Membrane</keyword>
<evidence type="ECO:0000256" key="11">
    <source>
        <dbReference type="SAM" id="Phobius"/>
    </source>
</evidence>
<dbReference type="AlphaFoldDB" id="A0A134CL65"/>
<dbReference type="Proteomes" id="UP000242958">
    <property type="component" value="Unassembled WGS sequence"/>
</dbReference>
<name>A0A134CL65_9FIRM</name>
<accession>A0A134CL65</accession>
<reference evidence="13 15" key="3">
    <citation type="submission" date="2017-05" db="EMBL/GenBank/DDBJ databases">
        <authorList>
            <person name="Song R."/>
            <person name="Chenine A.L."/>
            <person name="Ruprecht R.M."/>
        </authorList>
    </citation>
    <scope>NUCLEOTIDE SEQUENCE [LARGE SCALE GENOMIC DNA]</scope>
    <source>
        <strain evidence="13 15">KA00229</strain>
    </source>
</reference>
<evidence type="ECO:0000313" key="12">
    <source>
        <dbReference type="EMBL" id="KXB92960.1"/>
    </source>
</evidence>
<reference evidence="14" key="1">
    <citation type="submission" date="2016-01" db="EMBL/GenBank/DDBJ databases">
        <authorList>
            <person name="Mitreva M."/>
            <person name="Pepin K.H."/>
            <person name="Mihindukulasuriya K.A."/>
            <person name="Fulton R."/>
            <person name="Fronick C."/>
            <person name="O'Laughlin M."/>
            <person name="Miner T."/>
            <person name="Herter B."/>
            <person name="Rosa B.A."/>
            <person name="Cordes M."/>
            <person name="Tomlinson C."/>
            <person name="Wollam A."/>
            <person name="Palsikar V.B."/>
            <person name="Mardis E.R."/>
            <person name="Wilson R.K."/>
        </authorList>
    </citation>
    <scope>NUCLEOTIDE SEQUENCE [LARGE SCALE GENOMIC DNA]</scope>
    <source>
        <strain evidence="14">KA00182</strain>
    </source>
</reference>
<proteinExistence type="predicted"/>